<proteinExistence type="predicted"/>
<keyword evidence="1" id="KW-0732">Signal</keyword>
<dbReference type="InterPro" id="IPR046150">
    <property type="entry name" value="DUF6152"/>
</dbReference>
<sequence length="140" mass="14383">MKVLSSTRISAAVAASLLVAVAIPVAAHHSAAPFDMTRKISISGTVEKWVWSNPHSWLYIRTTKPGGAQEIWGFEAGSAGMLARSGWNSGDMKTGDKVTVTASPSRNGRTVGLISEVKLASGKVLGAGFGAPPPGVAPGN</sequence>
<organism evidence="2 3">
    <name type="scientific">Sphingomonas aurantiaca</name>
    <dbReference type="NCBI Taxonomy" id="185949"/>
    <lineage>
        <taxon>Bacteria</taxon>
        <taxon>Pseudomonadati</taxon>
        <taxon>Pseudomonadota</taxon>
        <taxon>Alphaproteobacteria</taxon>
        <taxon>Sphingomonadales</taxon>
        <taxon>Sphingomonadaceae</taxon>
        <taxon>Sphingomonas</taxon>
    </lineage>
</organism>
<reference evidence="2 3" key="1">
    <citation type="submission" date="2019-09" db="EMBL/GenBank/DDBJ databases">
        <authorList>
            <person name="Dittami M. S."/>
        </authorList>
    </citation>
    <scope>NUCLEOTIDE SEQUENCE [LARGE SCALE GENOMIC DNA]</scope>
    <source>
        <strain evidence="2">SPHINGO391</strain>
    </source>
</reference>
<protein>
    <submittedName>
        <fullName evidence="2">Uncharacterized protein</fullName>
    </submittedName>
</protein>
<evidence type="ECO:0000313" key="3">
    <source>
        <dbReference type="Proteomes" id="UP000326857"/>
    </source>
</evidence>
<dbReference type="Pfam" id="PF19649">
    <property type="entry name" value="DUF6152"/>
    <property type="match status" value="1"/>
</dbReference>
<dbReference type="AlphaFoldDB" id="A0A5E7Y854"/>
<accession>A0A5E7Y854</accession>
<evidence type="ECO:0000313" key="2">
    <source>
        <dbReference type="EMBL" id="VVT02735.1"/>
    </source>
</evidence>
<gene>
    <name evidence="2" type="ORF">SPHINGO391_350418</name>
</gene>
<feature type="signal peptide" evidence="1">
    <location>
        <begin position="1"/>
        <end position="31"/>
    </location>
</feature>
<feature type="chain" id="PRO_5022700287" evidence="1">
    <location>
        <begin position="32"/>
        <end position="140"/>
    </location>
</feature>
<evidence type="ECO:0000256" key="1">
    <source>
        <dbReference type="SAM" id="SignalP"/>
    </source>
</evidence>
<dbReference type="EMBL" id="CABVLI010000029">
    <property type="protein sequence ID" value="VVT02735.1"/>
    <property type="molecule type" value="Genomic_DNA"/>
</dbReference>
<dbReference type="Proteomes" id="UP000326857">
    <property type="component" value="Unassembled WGS sequence"/>
</dbReference>
<name>A0A5E7Y854_9SPHN</name>